<evidence type="ECO:0000256" key="1">
    <source>
        <dbReference type="SAM" id="Coils"/>
    </source>
</evidence>
<sequence length="727" mass="82261">MDKDKANLLGQIKEKDRKIEQDLETIKVIVAERLPSLMDSVQLHEASVKSLLELIEYRDLVVKQFILEAGHFVRSLEKNAILVSQLRAVQYPVEGFGTEHDQLEGLLIRISSRLEKSERSLSLEQESLELSANACEEVSTKLSEVNKKISELEDKIKNEVELEISLDEEIRTLEQQVNSLDGRLSQIQVEVDDQRSERAKRAENSHKVLVNAQLEYEAASKKIDDEESRCKERINNAKKKLDEVLEEIETISKKVVDCKEEELKISREISDIEQNSLSGLWQSRDAAREQVAEMISSVSALRDQADFIEMSHCRLDRLIGRFVQACYSRADYLNKTFNESAVITLQNAAENTICLPRFDWSADDYVLHDPRGLFLQKLNDVQQALKLYDRKAVVVKHSTAQTDFQLEDVSDMERICKGRLCEAIATEIYEITRSLEQTRAQKCCHEEQPNGPVRGAIFEVDFNKLPAFNHNNSSPNAKKFPRPSQDFSGPFIQHSALSDRILEVSREDAIVISSESEHNYKQYSLGNLMCPPVLGTRSATIRSVKQERDSSQQQQSNISLYDKQEPISLCKQGDESKLPTKTDSTPTSALKRTLNKLPCSVTSSKSQSSQLNVSSFGQKRQMAMHSIQSFMKEDQQSSDDSGWVPPSERQRPARKTKKSQKSALTSNASQVSRVEPVTSTSSVKQGAPNKQTETGRAPKQRRLYHPILDSNRSLTSDIPILSITDSD</sequence>
<dbReference type="Proteomes" id="UP000594260">
    <property type="component" value="Unplaced"/>
</dbReference>
<dbReference type="RefSeq" id="XP_022656713.1">
    <property type="nucleotide sequence ID" value="XM_022800978.1"/>
</dbReference>
<evidence type="ECO:0000313" key="4">
    <source>
        <dbReference type="Proteomes" id="UP000594260"/>
    </source>
</evidence>
<proteinExistence type="predicted"/>
<keyword evidence="1" id="KW-0175">Coiled coil</keyword>
<dbReference type="Gene3D" id="1.10.287.1490">
    <property type="match status" value="1"/>
</dbReference>
<dbReference type="InParanoid" id="A0A7M7JVQ9"/>
<feature type="compositionally biased region" description="Polar residues" evidence="2">
    <location>
        <begin position="661"/>
        <end position="694"/>
    </location>
</feature>
<dbReference type="EnsemblMetazoa" id="XM_022800978">
    <property type="protein sequence ID" value="XP_022656713"/>
    <property type="gene ID" value="LOC111248495"/>
</dbReference>
<organism evidence="3 4">
    <name type="scientific">Varroa destructor</name>
    <name type="common">Honeybee mite</name>
    <dbReference type="NCBI Taxonomy" id="109461"/>
    <lineage>
        <taxon>Eukaryota</taxon>
        <taxon>Metazoa</taxon>
        <taxon>Ecdysozoa</taxon>
        <taxon>Arthropoda</taxon>
        <taxon>Chelicerata</taxon>
        <taxon>Arachnida</taxon>
        <taxon>Acari</taxon>
        <taxon>Parasitiformes</taxon>
        <taxon>Mesostigmata</taxon>
        <taxon>Gamasina</taxon>
        <taxon>Dermanyssoidea</taxon>
        <taxon>Varroidae</taxon>
        <taxon>Varroa</taxon>
    </lineage>
</organism>
<evidence type="ECO:0000313" key="3">
    <source>
        <dbReference type="EnsemblMetazoa" id="XP_022656713"/>
    </source>
</evidence>
<dbReference type="OrthoDB" id="10622188at2759"/>
<dbReference type="AlphaFoldDB" id="A0A7M7JVQ9"/>
<feature type="compositionally biased region" description="Polar residues" evidence="2">
    <location>
        <begin position="581"/>
        <end position="590"/>
    </location>
</feature>
<feature type="region of interest" description="Disordered" evidence="2">
    <location>
        <begin position="544"/>
        <end position="710"/>
    </location>
</feature>
<reference evidence="3" key="1">
    <citation type="submission" date="2021-01" db="UniProtKB">
        <authorList>
            <consortium name="EnsemblMetazoa"/>
        </authorList>
    </citation>
    <scope>IDENTIFICATION</scope>
</reference>
<name>A0A7M7JVQ9_VARDE</name>
<accession>A0A7M7JVQ9</accession>
<dbReference type="GeneID" id="111248495"/>
<feature type="compositionally biased region" description="Low complexity" evidence="2">
    <location>
        <begin position="600"/>
        <end position="615"/>
    </location>
</feature>
<feature type="coiled-coil region" evidence="1">
    <location>
        <begin position="135"/>
        <end position="304"/>
    </location>
</feature>
<protein>
    <submittedName>
        <fullName evidence="3">Uncharacterized protein</fullName>
    </submittedName>
</protein>
<evidence type="ECO:0000256" key="2">
    <source>
        <dbReference type="SAM" id="MobiDB-lite"/>
    </source>
</evidence>
<dbReference type="KEGG" id="vde:111248495"/>
<keyword evidence="4" id="KW-1185">Reference proteome</keyword>